<evidence type="ECO:0000313" key="2">
    <source>
        <dbReference type="EMBL" id="OEG73382.1"/>
    </source>
</evidence>
<dbReference type="AlphaFoldDB" id="A0A1E5IS23"/>
<reference evidence="2 3" key="1">
    <citation type="submission" date="2016-07" db="EMBL/GenBank/DDBJ databases">
        <title>Whole-genome of two Shewanella species isolated from a digestive organ of sea cucumber Apostichopus japonicus Selenka 1867.</title>
        <authorList>
            <person name="Hong H.-H."/>
            <person name="Choi H."/>
            <person name="Cheon S."/>
            <person name="Oh J.-S."/>
            <person name="Lee H.-G."/>
            <person name="Park C."/>
        </authorList>
    </citation>
    <scope>NUCLEOTIDE SEQUENCE [LARGE SCALE GENOMIC DNA]</scope>
    <source>
        <strain evidence="2 3">CSB03KR</strain>
    </source>
</reference>
<evidence type="ECO:0000313" key="3">
    <source>
        <dbReference type="Proteomes" id="UP000095230"/>
    </source>
</evidence>
<dbReference type="EMBL" id="MCBT01000043">
    <property type="protein sequence ID" value="OEG73382.1"/>
    <property type="molecule type" value="Genomic_DNA"/>
</dbReference>
<name>A0A1E5IS23_SHECO</name>
<feature type="signal peptide" evidence="1">
    <location>
        <begin position="1"/>
        <end position="26"/>
    </location>
</feature>
<protein>
    <recommendedName>
        <fullName evidence="4">MSHA biogenesis protein MshK</fullName>
    </recommendedName>
</protein>
<sequence>MRTSSVLQTKAKLLLAVLLFTGVVQAQSLRDPTRPGVGAVTSASNNSAMTTQLILNSVVISGNSATAVFNNKMFTIGDSVQGVKIVRINAKGVWLADGRQFTMYQAVTGTKGQ</sequence>
<evidence type="ECO:0008006" key="4">
    <source>
        <dbReference type="Google" id="ProtNLM"/>
    </source>
</evidence>
<gene>
    <name evidence="2" type="ORF">BEL05_14040</name>
</gene>
<dbReference type="Proteomes" id="UP000095230">
    <property type="component" value="Unassembled WGS sequence"/>
</dbReference>
<proteinExistence type="predicted"/>
<comment type="caution">
    <text evidence="2">The sequence shown here is derived from an EMBL/GenBank/DDBJ whole genome shotgun (WGS) entry which is preliminary data.</text>
</comment>
<feature type="chain" id="PRO_5009179194" description="MSHA biogenesis protein MshK" evidence="1">
    <location>
        <begin position="27"/>
        <end position="113"/>
    </location>
</feature>
<dbReference type="STRING" id="23.BEL05_14040"/>
<accession>A0A1E5IS23</accession>
<evidence type="ECO:0000256" key="1">
    <source>
        <dbReference type="SAM" id="SignalP"/>
    </source>
</evidence>
<organism evidence="2 3">
    <name type="scientific">Shewanella colwelliana</name>
    <name type="common">Alteromonas colwelliana</name>
    <dbReference type="NCBI Taxonomy" id="23"/>
    <lineage>
        <taxon>Bacteria</taxon>
        <taxon>Pseudomonadati</taxon>
        <taxon>Pseudomonadota</taxon>
        <taxon>Gammaproteobacteria</taxon>
        <taxon>Alteromonadales</taxon>
        <taxon>Shewanellaceae</taxon>
        <taxon>Shewanella</taxon>
    </lineage>
</organism>
<keyword evidence="1" id="KW-0732">Signal</keyword>